<dbReference type="STRING" id="282301.A0A267E5K0"/>
<dbReference type="EMBL" id="NIVC01000839">
    <property type="protein sequence ID" value="PAA76162.1"/>
    <property type="molecule type" value="Genomic_DNA"/>
</dbReference>
<evidence type="ECO:0000256" key="2">
    <source>
        <dbReference type="ARBA" id="ARBA00012925"/>
    </source>
</evidence>
<evidence type="ECO:0000256" key="3">
    <source>
        <dbReference type="ARBA" id="ARBA00022723"/>
    </source>
</evidence>
<evidence type="ECO:0000313" key="11">
    <source>
        <dbReference type="Proteomes" id="UP000215902"/>
    </source>
</evidence>
<dbReference type="PROSITE" id="PS51144">
    <property type="entry name" value="ALPHA_CA_2"/>
    <property type="match status" value="1"/>
</dbReference>
<dbReference type="AlphaFoldDB" id="A0A267E5K0"/>
<dbReference type="GO" id="GO:0005886">
    <property type="term" value="C:plasma membrane"/>
    <property type="evidence" value="ECO:0007669"/>
    <property type="project" value="TreeGrafter"/>
</dbReference>
<reference evidence="9 11" key="1">
    <citation type="submission" date="2017-06" db="EMBL/GenBank/DDBJ databases">
        <title>A platform for efficient transgenesis in Macrostomum lignano, a flatworm model organism for stem cell research.</title>
        <authorList>
            <person name="Berezikov E."/>
        </authorList>
    </citation>
    <scope>NUCLEOTIDE SEQUENCE [LARGE SCALE GENOMIC DNA]</scope>
    <source>
        <strain evidence="9">DV1</strain>
        <tissue evidence="9">Whole organism</tissue>
    </source>
</reference>
<name>A0A267E5K0_9PLAT</name>
<evidence type="ECO:0000256" key="1">
    <source>
        <dbReference type="ARBA" id="ARBA00010718"/>
    </source>
</evidence>
<dbReference type="SUPFAM" id="SSF51069">
    <property type="entry name" value="Carbonic anhydrase"/>
    <property type="match status" value="1"/>
</dbReference>
<feature type="transmembrane region" description="Helical" evidence="7">
    <location>
        <begin position="23"/>
        <end position="44"/>
    </location>
</feature>
<accession>A0A267E5K0</accession>
<proteinExistence type="inferred from homology"/>
<dbReference type="GO" id="GO:0004089">
    <property type="term" value="F:carbonate dehydratase activity"/>
    <property type="evidence" value="ECO:0007669"/>
    <property type="project" value="UniProtKB-EC"/>
</dbReference>
<keyword evidence="7" id="KW-0812">Transmembrane</keyword>
<dbReference type="PANTHER" id="PTHR18952:SF265">
    <property type="entry name" value="CARBONIC ANHYDRASE"/>
    <property type="match status" value="1"/>
</dbReference>
<keyword evidence="11" id="KW-1185">Reference proteome</keyword>
<dbReference type="Gene3D" id="3.10.200.10">
    <property type="entry name" value="Alpha carbonic anhydrase"/>
    <property type="match status" value="1"/>
</dbReference>
<keyword evidence="7" id="KW-1133">Transmembrane helix</keyword>
<evidence type="ECO:0000259" key="8">
    <source>
        <dbReference type="PROSITE" id="PS51144"/>
    </source>
</evidence>
<dbReference type="EMBL" id="NIVC01002586">
    <property type="protein sequence ID" value="PAA56706.1"/>
    <property type="molecule type" value="Genomic_DNA"/>
</dbReference>
<feature type="domain" description="Alpha-carbonic anhydrase" evidence="8">
    <location>
        <begin position="52"/>
        <end position="347"/>
    </location>
</feature>
<dbReference type="GO" id="GO:0008270">
    <property type="term" value="F:zinc ion binding"/>
    <property type="evidence" value="ECO:0007669"/>
    <property type="project" value="InterPro"/>
</dbReference>
<dbReference type="Proteomes" id="UP000215902">
    <property type="component" value="Unassembled WGS sequence"/>
</dbReference>
<keyword evidence="5" id="KW-0456">Lyase</keyword>
<evidence type="ECO:0000313" key="9">
    <source>
        <dbReference type="EMBL" id="PAA56706.1"/>
    </source>
</evidence>
<evidence type="ECO:0000256" key="5">
    <source>
        <dbReference type="ARBA" id="ARBA00023239"/>
    </source>
</evidence>
<comment type="similarity">
    <text evidence="1">Belongs to the alpha-carbonic anhydrase family.</text>
</comment>
<dbReference type="PANTHER" id="PTHR18952">
    <property type="entry name" value="CARBONIC ANHYDRASE"/>
    <property type="match status" value="1"/>
</dbReference>
<evidence type="ECO:0000256" key="7">
    <source>
        <dbReference type="SAM" id="Phobius"/>
    </source>
</evidence>
<dbReference type="OrthoDB" id="429145at2759"/>
<dbReference type="SMART" id="SM01057">
    <property type="entry name" value="Carb_anhydrase"/>
    <property type="match status" value="1"/>
</dbReference>
<dbReference type="InterPro" id="IPR001148">
    <property type="entry name" value="CA_dom"/>
</dbReference>
<keyword evidence="3" id="KW-0479">Metal-binding</keyword>
<keyword evidence="7" id="KW-0472">Membrane</keyword>
<dbReference type="InterPro" id="IPR036398">
    <property type="entry name" value="CA_dom_sf"/>
</dbReference>
<comment type="catalytic activity">
    <reaction evidence="6">
        <text>hydrogencarbonate + H(+) = CO2 + H2O</text>
        <dbReference type="Rhea" id="RHEA:10748"/>
        <dbReference type="ChEBI" id="CHEBI:15377"/>
        <dbReference type="ChEBI" id="CHEBI:15378"/>
        <dbReference type="ChEBI" id="CHEBI:16526"/>
        <dbReference type="ChEBI" id="CHEBI:17544"/>
        <dbReference type="EC" id="4.2.1.1"/>
    </reaction>
</comment>
<protein>
    <recommendedName>
        <fullName evidence="2">carbonic anhydrase</fullName>
        <ecNumber evidence="2">4.2.1.1</ecNumber>
    </recommendedName>
</protein>
<sequence>SVLESIQKGQLLQCSAPSMTHHCVLLTAALLTACVHLSVAGIFAQRLRCTFQTFVYEHEHIRVQRCEFAPQSWWQMSHHCKDLPENRPSPIRMELSLCQSESVQLKPIELGGGWSENRKFVVWNNGHSIQADAVDGADLTVTGGHLKGTYSCIQFHFHWGSRANMEKGIGSEHRLVDAAGKEVPTPLEVHIVCKRRELSVKQAVSTPDAIAVLGGFIQPMKPADNETLADYAISELLANITGLLIPMKRGPHSGRQLRDEDAPTVQLQLRDLLPDNLQRFVNYDGAFTTPGCNPVAQWHLFTDMMKIRKELLLQFTTVFFDRAKTHPMVNNFRPVMSRHGREIRCSFGSS</sequence>
<dbReference type="Pfam" id="PF00194">
    <property type="entry name" value="Carb_anhydrase"/>
    <property type="match status" value="1"/>
</dbReference>
<evidence type="ECO:0000256" key="4">
    <source>
        <dbReference type="ARBA" id="ARBA00022833"/>
    </source>
</evidence>
<dbReference type="InterPro" id="IPR023561">
    <property type="entry name" value="Carbonic_anhydrase_a-class"/>
</dbReference>
<comment type="caution">
    <text evidence="9">The sequence shown here is derived from an EMBL/GenBank/DDBJ whole genome shotgun (WGS) entry which is preliminary data.</text>
</comment>
<feature type="non-terminal residue" evidence="9">
    <location>
        <position position="1"/>
    </location>
</feature>
<evidence type="ECO:0000313" key="10">
    <source>
        <dbReference type="EMBL" id="PAA76162.1"/>
    </source>
</evidence>
<dbReference type="EC" id="4.2.1.1" evidence="2"/>
<evidence type="ECO:0000256" key="6">
    <source>
        <dbReference type="ARBA" id="ARBA00048348"/>
    </source>
</evidence>
<organism evidence="9 11">
    <name type="scientific">Macrostomum lignano</name>
    <dbReference type="NCBI Taxonomy" id="282301"/>
    <lineage>
        <taxon>Eukaryota</taxon>
        <taxon>Metazoa</taxon>
        <taxon>Spiralia</taxon>
        <taxon>Lophotrochozoa</taxon>
        <taxon>Platyhelminthes</taxon>
        <taxon>Rhabditophora</taxon>
        <taxon>Macrostomorpha</taxon>
        <taxon>Macrostomida</taxon>
        <taxon>Macrostomidae</taxon>
        <taxon>Macrostomum</taxon>
    </lineage>
</organism>
<keyword evidence="4" id="KW-0862">Zinc</keyword>
<gene>
    <name evidence="9" type="ORF">BOX15_Mlig030052g1</name>
    <name evidence="10" type="ORF">BOX15_Mlig030052g2</name>
</gene>